<evidence type="ECO:0000259" key="4">
    <source>
        <dbReference type="Pfam" id="PF25221"/>
    </source>
</evidence>
<name>A0ABY9WRA8_9BACT</name>
<feature type="signal peptide" evidence="2">
    <location>
        <begin position="1"/>
        <end position="24"/>
    </location>
</feature>
<feature type="domain" description="Lnb-like transmembrane" evidence="4">
    <location>
        <begin position="308"/>
        <end position="387"/>
    </location>
</feature>
<keyword evidence="1" id="KW-0812">Transmembrane</keyword>
<feature type="transmembrane region" description="Helical" evidence="1">
    <location>
        <begin position="269"/>
        <end position="290"/>
    </location>
</feature>
<evidence type="ECO:0000259" key="3">
    <source>
        <dbReference type="Pfam" id="PF13387"/>
    </source>
</evidence>
<dbReference type="Pfam" id="PF25221">
    <property type="entry name" value="5TMH_Lnb"/>
    <property type="match status" value="1"/>
</dbReference>
<feature type="domain" description="Lnb N-terminal periplasmic" evidence="3">
    <location>
        <begin position="28"/>
        <end position="176"/>
    </location>
</feature>
<feature type="transmembrane region" description="Helical" evidence="1">
    <location>
        <begin position="394"/>
        <end position="415"/>
    </location>
</feature>
<keyword evidence="2" id="KW-0732">Signal</keyword>
<proteinExistence type="predicted"/>
<dbReference type="RefSeq" id="WP_395822617.1">
    <property type="nucleotide sequence ID" value="NZ_CP043494.1"/>
</dbReference>
<feature type="transmembrane region" description="Helical" evidence="1">
    <location>
        <begin position="302"/>
        <end position="327"/>
    </location>
</feature>
<keyword evidence="1" id="KW-0472">Membrane</keyword>
<organism evidence="5 6">
    <name type="scientific">Archangium minus</name>
    <dbReference type="NCBI Taxonomy" id="83450"/>
    <lineage>
        <taxon>Bacteria</taxon>
        <taxon>Pseudomonadati</taxon>
        <taxon>Myxococcota</taxon>
        <taxon>Myxococcia</taxon>
        <taxon>Myxococcales</taxon>
        <taxon>Cystobacterineae</taxon>
        <taxon>Archangiaceae</taxon>
        <taxon>Archangium</taxon>
    </lineage>
</organism>
<dbReference type="Pfam" id="PF13387">
    <property type="entry name" value="Lnb_N"/>
    <property type="match status" value="1"/>
</dbReference>
<reference evidence="5 6" key="1">
    <citation type="submission" date="2019-08" db="EMBL/GenBank/DDBJ databases">
        <title>Archangium and Cystobacter genomes.</title>
        <authorList>
            <person name="Chen I.-C.K."/>
            <person name="Wielgoss S."/>
        </authorList>
    </citation>
    <scope>NUCLEOTIDE SEQUENCE [LARGE SCALE GENOMIC DNA]</scope>
    <source>
        <strain evidence="5 6">Cbm 6</strain>
    </source>
</reference>
<dbReference type="InterPro" id="IPR057436">
    <property type="entry name" value="5TMH_Lnb"/>
</dbReference>
<feature type="chain" id="PRO_5047156270" evidence="2">
    <location>
        <begin position="25"/>
        <end position="438"/>
    </location>
</feature>
<evidence type="ECO:0000313" key="6">
    <source>
        <dbReference type="Proteomes" id="UP001611383"/>
    </source>
</evidence>
<dbReference type="EMBL" id="CP043494">
    <property type="protein sequence ID" value="WNG46336.1"/>
    <property type="molecule type" value="Genomic_DNA"/>
</dbReference>
<evidence type="ECO:0000313" key="5">
    <source>
        <dbReference type="EMBL" id="WNG46336.1"/>
    </source>
</evidence>
<protein>
    <submittedName>
        <fullName evidence="5">DUF4105 domain-containing protein</fullName>
    </submittedName>
</protein>
<feature type="transmembrane region" description="Helical" evidence="1">
    <location>
        <begin position="339"/>
        <end position="357"/>
    </location>
</feature>
<gene>
    <name evidence="5" type="ORF">F0U60_21095</name>
</gene>
<dbReference type="InterPro" id="IPR025178">
    <property type="entry name" value="Lnb_N"/>
</dbReference>
<accession>A0ABY9WRA8</accession>
<keyword evidence="1" id="KW-1133">Transmembrane helix</keyword>
<evidence type="ECO:0000256" key="1">
    <source>
        <dbReference type="SAM" id="Phobius"/>
    </source>
</evidence>
<keyword evidence="6" id="KW-1185">Reference proteome</keyword>
<feature type="transmembrane region" description="Helical" evidence="1">
    <location>
        <begin position="369"/>
        <end position="388"/>
    </location>
</feature>
<evidence type="ECO:0000256" key="2">
    <source>
        <dbReference type="SAM" id="SignalP"/>
    </source>
</evidence>
<dbReference type="Proteomes" id="UP001611383">
    <property type="component" value="Chromosome"/>
</dbReference>
<sequence length="438" mass="48925">MPRLAPVMTCLLGLLLLAATPARAQNMPPWGTGESRGEDLIIYLVTFGPGDDVASWWGHGSLVVEDQRLRQSRLYNYGMFSFDERMLARYAMGRLEFWVDDTSASGTFRFYRSQNRDVRLQELALTPAQRVELGRLLAENVLPENRNYVYHHYNDNCVTRLRDGIDKVLGGQLHQSMDVPGRMTLRDHTRRYTDVGPPMSLLLDFLMNDEIDKPVTRWQEAFLPDELERRVAEMQVVGDDGQKRPLVAKTLNLYTAQGRPALPEQPPKYGPVLLLLGVAFGGGAVGLALWGRRSGGRAPRILLGLQNVLVGLVFGIPGFALFIMWLFTDHTVTYRNENLFLANPLTVLALPLGFQLMFGSEKARERMRLLWRVLAGLGVLGLVLKVLPPFDQDNWRLIALILPISLGMAGALTLARVRVPVADRTAEPLAPSLKASGS</sequence>